<dbReference type="InterPro" id="IPR018149">
    <property type="entry name" value="Lys-tRNA-synth_II_C"/>
</dbReference>
<sequence length="319" mass="36502">MTEPFWQPTASLDTLRLRAQLYRHIRHFFAARQVMEVETPILSAGCVPEPMIEPLYTQYHGPGANRLFLHTSPELAMKRLLAAGSGAIYQITKVFRDNEMGRWHNPEFTLLEWYRPGFNQAELIQEVDELLQTLLHCAPAERLSYCTLFEQQVGLHPLHTPLSTLQEYVKPWGIDSVARLDRDSCLQLILTHQIEPQLGQHRPTVIIDFPASQSALARKKVTDPTLAERFEVYIQGLELANGFYELTDPIEQRQRFEQDRLKRTMLNQPTYPLDERFLAALTAGLPDCAGVALGLDRLLMLITKASHIEEVIAFPINYA</sequence>
<dbReference type="PRINTS" id="PR00982">
    <property type="entry name" value="TRNASYNTHLYS"/>
</dbReference>
<dbReference type="STRING" id="40754.THII_1268"/>
<dbReference type="PROSITE" id="PS50862">
    <property type="entry name" value="AA_TRNA_LIGASE_II"/>
    <property type="match status" value="1"/>
</dbReference>
<keyword evidence="3" id="KW-0547">Nucleotide-binding</keyword>
<reference evidence="7 8" key="1">
    <citation type="journal article" date="2014" name="ISME J.">
        <title>Ecophysiology of Thioploca ingrica as revealed by the complete genome sequence supplemented with proteomic evidence.</title>
        <authorList>
            <person name="Kojima H."/>
            <person name="Ogura Y."/>
            <person name="Yamamoto N."/>
            <person name="Togashi T."/>
            <person name="Mori H."/>
            <person name="Watanabe T."/>
            <person name="Nemoto F."/>
            <person name="Kurokawa K."/>
            <person name="Hayashi T."/>
            <person name="Fukui M."/>
        </authorList>
    </citation>
    <scope>NUCLEOTIDE SEQUENCE [LARGE SCALE GENOMIC DNA]</scope>
</reference>
<evidence type="ECO:0000256" key="1">
    <source>
        <dbReference type="ARBA" id="ARBA00011738"/>
    </source>
</evidence>
<evidence type="ECO:0000256" key="5">
    <source>
        <dbReference type="ARBA" id="ARBA00052794"/>
    </source>
</evidence>
<keyword evidence="8" id="KW-1185">Reference proteome</keyword>
<dbReference type="PANTHER" id="PTHR42918">
    <property type="entry name" value="LYSYL-TRNA SYNTHETASE"/>
    <property type="match status" value="1"/>
</dbReference>
<dbReference type="GO" id="GO:0004824">
    <property type="term" value="F:lysine-tRNA ligase activity"/>
    <property type="evidence" value="ECO:0007669"/>
    <property type="project" value="InterPro"/>
</dbReference>
<keyword evidence="2" id="KW-0436">Ligase</keyword>
<organism evidence="7 8">
    <name type="scientific">Thioploca ingrica</name>
    <dbReference type="NCBI Taxonomy" id="40754"/>
    <lineage>
        <taxon>Bacteria</taxon>
        <taxon>Pseudomonadati</taxon>
        <taxon>Pseudomonadota</taxon>
        <taxon>Gammaproteobacteria</taxon>
        <taxon>Thiotrichales</taxon>
        <taxon>Thiotrichaceae</taxon>
        <taxon>Thioploca</taxon>
    </lineage>
</organism>
<dbReference type="GO" id="GO:0000049">
    <property type="term" value="F:tRNA binding"/>
    <property type="evidence" value="ECO:0007669"/>
    <property type="project" value="TreeGrafter"/>
</dbReference>
<evidence type="ECO:0000313" key="8">
    <source>
        <dbReference type="Proteomes" id="UP000031623"/>
    </source>
</evidence>
<dbReference type="GO" id="GO:0005829">
    <property type="term" value="C:cytosol"/>
    <property type="evidence" value="ECO:0007669"/>
    <property type="project" value="TreeGrafter"/>
</dbReference>
<dbReference type="OrthoDB" id="9802326at2"/>
<evidence type="ECO:0000313" key="7">
    <source>
        <dbReference type="EMBL" id="BAP55565.1"/>
    </source>
</evidence>
<dbReference type="InterPro" id="IPR004525">
    <property type="entry name" value="EpmA"/>
</dbReference>
<evidence type="ECO:0000256" key="3">
    <source>
        <dbReference type="ARBA" id="ARBA00022741"/>
    </source>
</evidence>
<evidence type="ECO:0000256" key="4">
    <source>
        <dbReference type="ARBA" id="ARBA00022840"/>
    </source>
</evidence>
<dbReference type="PANTHER" id="PTHR42918:SF6">
    <property type="entry name" value="ELONGATION FACTOR P--(R)-BETA-LYSINE LIGASE"/>
    <property type="match status" value="1"/>
</dbReference>
<dbReference type="AlphaFoldDB" id="A0A090AKK1"/>
<comment type="catalytic activity">
    <reaction evidence="5">
        <text>D-beta-lysine + L-lysyl-[protein] + ATP = N(6)-((3R)-3,6-diaminohexanoyl)-L-lysyl-[protein] + AMP + diphosphate + H(+)</text>
        <dbReference type="Rhea" id="RHEA:83435"/>
        <dbReference type="Rhea" id="RHEA-COMP:9752"/>
        <dbReference type="Rhea" id="RHEA-COMP:20131"/>
        <dbReference type="ChEBI" id="CHEBI:15378"/>
        <dbReference type="ChEBI" id="CHEBI:29969"/>
        <dbReference type="ChEBI" id="CHEBI:30616"/>
        <dbReference type="ChEBI" id="CHEBI:33019"/>
        <dbReference type="ChEBI" id="CHEBI:84138"/>
        <dbReference type="ChEBI" id="CHEBI:156053"/>
        <dbReference type="ChEBI" id="CHEBI:456215"/>
    </reaction>
    <physiologicalReaction direction="left-to-right" evidence="5">
        <dbReference type="Rhea" id="RHEA:83436"/>
    </physiologicalReaction>
</comment>
<dbReference type="GO" id="GO:0006430">
    <property type="term" value="P:lysyl-tRNA aminoacylation"/>
    <property type="evidence" value="ECO:0007669"/>
    <property type="project" value="InterPro"/>
</dbReference>
<dbReference type="NCBIfam" id="NF006828">
    <property type="entry name" value="PRK09350.1"/>
    <property type="match status" value="1"/>
</dbReference>
<keyword evidence="7" id="KW-0030">Aminoacyl-tRNA synthetase</keyword>
<dbReference type="Proteomes" id="UP000031623">
    <property type="component" value="Chromosome"/>
</dbReference>
<dbReference type="GO" id="GO:0005524">
    <property type="term" value="F:ATP binding"/>
    <property type="evidence" value="ECO:0007669"/>
    <property type="project" value="UniProtKB-KW"/>
</dbReference>
<dbReference type="InterPro" id="IPR045864">
    <property type="entry name" value="aa-tRNA-synth_II/BPL/LPL"/>
</dbReference>
<dbReference type="Gene3D" id="3.30.930.10">
    <property type="entry name" value="Bira Bifunctional Protein, Domain 2"/>
    <property type="match status" value="1"/>
</dbReference>
<protein>
    <submittedName>
        <fullName evidence="7">Lysyl-tRNA synthetase-like protein GenX</fullName>
    </submittedName>
</protein>
<dbReference type="HOGENOM" id="CLU_008255_1_1_6"/>
<dbReference type="InterPro" id="IPR006195">
    <property type="entry name" value="aa-tRNA-synth_II"/>
</dbReference>
<dbReference type="InterPro" id="IPR004364">
    <property type="entry name" value="Aa-tRNA-synt_II"/>
</dbReference>
<dbReference type="KEGG" id="tig:THII_1268"/>
<dbReference type="FunFam" id="3.30.930.10:FF:000017">
    <property type="entry name" value="Elongation factor P--(R)-beta-lysine ligase"/>
    <property type="match status" value="1"/>
</dbReference>
<comment type="subunit">
    <text evidence="1">Homodimer.</text>
</comment>
<dbReference type="EMBL" id="AP014633">
    <property type="protein sequence ID" value="BAP55565.1"/>
    <property type="molecule type" value="Genomic_DNA"/>
</dbReference>
<dbReference type="NCBIfam" id="TIGR00462">
    <property type="entry name" value="genX"/>
    <property type="match status" value="1"/>
</dbReference>
<feature type="domain" description="Aminoacyl-transfer RNA synthetases class-II family profile" evidence="6">
    <location>
        <begin position="15"/>
        <end position="315"/>
    </location>
</feature>
<proteinExistence type="predicted"/>
<name>A0A090AKK1_9GAMM</name>
<accession>A0A090AKK1</accession>
<dbReference type="Pfam" id="PF00152">
    <property type="entry name" value="tRNA-synt_2"/>
    <property type="match status" value="1"/>
</dbReference>
<dbReference type="SUPFAM" id="SSF55681">
    <property type="entry name" value="Class II aaRS and biotin synthetases"/>
    <property type="match status" value="1"/>
</dbReference>
<gene>
    <name evidence="7" type="ORF">THII_1268</name>
</gene>
<evidence type="ECO:0000256" key="2">
    <source>
        <dbReference type="ARBA" id="ARBA00022598"/>
    </source>
</evidence>
<keyword evidence="4" id="KW-0067">ATP-binding</keyword>
<evidence type="ECO:0000259" key="6">
    <source>
        <dbReference type="PROSITE" id="PS50862"/>
    </source>
</evidence>